<evidence type="ECO:0000313" key="1">
    <source>
        <dbReference type="EMBL" id="MBP2708582.1"/>
    </source>
</evidence>
<sequence length="109" mass="11683">NNDFGGNWASTTDGHRTINNLSGAKMGDVYLMYNSATGDNCVATIKAVDVGTATHVYAGLLVQGGSWKTQNGNYKYYAAVKANATDKCVQYDGDVEYYAAGRYTWGNCG</sequence>
<dbReference type="AlphaFoldDB" id="A0A941AML9"/>
<keyword evidence="2" id="KW-1185">Reference proteome</keyword>
<organism evidence="1 2">
    <name type="scientific">Microbispora oryzae</name>
    <dbReference type="NCBI Taxonomy" id="2806554"/>
    <lineage>
        <taxon>Bacteria</taxon>
        <taxon>Bacillati</taxon>
        <taxon>Actinomycetota</taxon>
        <taxon>Actinomycetes</taxon>
        <taxon>Streptosporangiales</taxon>
        <taxon>Streptosporangiaceae</taxon>
        <taxon>Microbispora</taxon>
    </lineage>
</organism>
<accession>A0A941AML9</accession>
<evidence type="ECO:0000313" key="2">
    <source>
        <dbReference type="Proteomes" id="UP000674234"/>
    </source>
</evidence>
<gene>
    <name evidence="1" type="ORF">JOL79_32910</name>
</gene>
<name>A0A941AML9_9ACTN</name>
<reference evidence="1" key="1">
    <citation type="submission" date="2021-02" db="EMBL/GenBank/DDBJ databases">
        <title>Draft genome sequence of Microbispora sp. RL4-1S isolated from rice leaves in Thailand.</title>
        <authorList>
            <person name="Muangham S."/>
            <person name="Duangmal K."/>
        </authorList>
    </citation>
    <scope>NUCLEOTIDE SEQUENCE</scope>
    <source>
        <strain evidence="1">RL4-1S</strain>
    </source>
</reference>
<dbReference type="EMBL" id="JAFCNB010000038">
    <property type="protein sequence ID" value="MBP2708582.1"/>
    <property type="molecule type" value="Genomic_DNA"/>
</dbReference>
<comment type="caution">
    <text evidence="1">The sequence shown here is derived from an EMBL/GenBank/DDBJ whole genome shotgun (WGS) entry which is preliminary data.</text>
</comment>
<proteinExistence type="predicted"/>
<protein>
    <submittedName>
        <fullName evidence="1">M23 family peptidase</fullName>
    </submittedName>
</protein>
<dbReference type="Proteomes" id="UP000674234">
    <property type="component" value="Unassembled WGS sequence"/>
</dbReference>
<feature type="non-terminal residue" evidence="1">
    <location>
        <position position="1"/>
    </location>
</feature>